<sequence>MEEAAWQFVSKQGSESAVVGCGGFSPADDGPTTSLIIEYSDVFWAVADDGSFGIFTFQDCDCKAAFSGIARGISSPIGHSGDANVEKGSAFKSSD</sequence>
<protein>
    <submittedName>
        <fullName evidence="2">Uncharacterized protein</fullName>
    </submittedName>
</protein>
<reference evidence="2 3" key="1">
    <citation type="journal article" date="2012" name="J. Bacteriol.">
        <title>Draft Genome Sequence of Cecembia lonarensis Strain LW9T, Isolated from Lonar Lake, a Haloalkaline Lake in India.</title>
        <authorList>
            <person name="Shivaji S."/>
            <person name="Ara S."/>
            <person name="Singh A."/>
            <person name="Pinnaka A.K."/>
        </authorList>
    </citation>
    <scope>NUCLEOTIDE SEQUENCE [LARGE SCALE GENOMIC DNA]</scope>
    <source>
        <strain evidence="2 3">LW9</strain>
    </source>
</reference>
<gene>
    <name evidence="2" type="ORF">B879_04090</name>
</gene>
<dbReference type="Proteomes" id="UP000004478">
    <property type="component" value="Unassembled WGS sequence"/>
</dbReference>
<organism evidence="2 3">
    <name type="scientific">Cecembia lonarensis (strain CCUG 58316 / KCTC 22772 / LW9)</name>
    <dbReference type="NCBI Taxonomy" id="1225176"/>
    <lineage>
        <taxon>Bacteria</taxon>
        <taxon>Pseudomonadati</taxon>
        <taxon>Bacteroidota</taxon>
        <taxon>Cytophagia</taxon>
        <taxon>Cytophagales</taxon>
        <taxon>Cyclobacteriaceae</taxon>
        <taxon>Cecembia</taxon>
    </lineage>
</organism>
<feature type="region of interest" description="Disordered" evidence="1">
    <location>
        <begin position="74"/>
        <end position="95"/>
    </location>
</feature>
<evidence type="ECO:0000313" key="2">
    <source>
        <dbReference type="EMBL" id="EKB47310.1"/>
    </source>
</evidence>
<name>K1KT36_CECL9</name>
<dbReference type="AlphaFoldDB" id="K1KT36"/>
<proteinExistence type="predicted"/>
<comment type="caution">
    <text evidence="2">The sequence shown here is derived from an EMBL/GenBank/DDBJ whole genome shotgun (WGS) entry which is preliminary data.</text>
</comment>
<accession>K1KT36</accession>
<keyword evidence="3" id="KW-1185">Reference proteome</keyword>
<dbReference type="EMBL" id="AMGM01000152">
    <property type="protein sequence ID" value="EKB47310.1"/>
    <property type="molecule type" value="Genomic_DNA"/>
</dbReference>
<evidence type="ECO:0000256" key="1">
    <source>
        <dbReference type="SAM" id="MobiDB-lite"/>
    </source>
</evidence>
<evidence type="ECO:0000313" key="3">
    <source>
        <dbReference type="Proteomes" id="UP000004478"/>
    </source>
</evidence>